<evidence type="ECO:0000256" key="6">
    <source>
        <dbReference type="ARBA" id="ARBA00023054"/>
    </source>
</evidence>
<name>A0A1W2TR85_ROSNE</name>
<evidence type="ECO:0000256" key="2">
    <source>
        <dbReference type="ARBA" id="ARBA00010845"/>
    </source>
</evidence>
<evidence type="ECO:0000259" key="11">
    <source>
        <dbReference type="Pfam" id="PF07557"/>
    </source>
</evidence>
<evidence type="ECO:0000313" key="13">
    <source>
        <dbReference type="EMBL" id="GAP90988.1"/>
    </source>
</evidence>
<feature type="compositionally biased region" description="Basic residues" evidence="10">
    <location>
        <begin position="648"/>
        <end position="657"/>
    </location>
</feature>
<feature type="region of interest" description="Disordered" evidence="10">
    <location>
        <begin position="611"/>
        <end position="738"/>
    </location>
</feature>
<comment type="subcellular location">
    <subcellularLocation>
        <location evidence="1">Chromosome</location>
        <location evidence="1">Centromere</location>
    </subcellularLocation>
</comment>
<dbReference type="Pfam" id="PF07557">
    <property type="entry name" value="Shugoshin_C"/>
    <property type="match status" value="1"/>
</dbReference>
<dbReference type="InterPro" id="IPR011516">
    <property type="entry name" value="Shugoshin_N"/>
</dbReference>
<comment type="similarity">
    <text evidence="2">Belongs to the shugoshin family.</text>
</comment>
<organism evidence="13">
    <name type="scientific">Rosellinia necatrix</name>
    <name type="common">White root-rot fungus</name>
    <dbReference type="NCBI Taxonomy" id="77044"/>
    <lineage>
        <taxon>Eukaryota</taxon>
        <taxon>Fungi</taxon>
        <taxon>Dikarya</taxon>
        <taxon>Ascomycota</taxon>
        <taxon>Pezizomycotina</taxon>
        <taxon>Sordariomycetes</taxon>
        <taxon>Xylariomycetidae</taxon>
        <taxon>Xylariales</taxon>
        <taxon>Xylariaceae</taxon>
        <taxon>Rosellinia</taxon>
    </lineage>
</organism>
<evidence type="ECO:0000256" key="9">
    <source>
        <dbReference type="SAM" id="Coils"/>
    </source>
</evidence>
<feature type="domain" description="Shugoshin N-terminal coiled-coil" evidence="12">
    <location>
        <begin position="17"/>
        <end position="61"/>
    </location>
</feature>
<feature type="coiled-coil region" evidence="9">
    <location>
        <begin position="32"/>
        <end position="66"/>
    </location>
</feature>
<keyword evidence="6 9" id="KW-0175">Coiled coil</keyword>
<keyword evidence="7" id="KW-0131">Cell cycle</keyword>
<feature type="domain" description="Shugoshin C-terminal" evidence="11">
    <location>
        <begin position="463"/>
        <end position="485"/>
    </location>
</feature>
<evidence type="ECO:0000259" key="12">
    <source>
        <dbReference type="Pfam" id="PF07558"/>
    </source>
</evidence>
<dbReference type="Proteomes" id="UP000054516">
    <property type="component" value="Unassembled WGS sequence"/>
</dbReference>
<evidence type="ECO:0000256" key="10">
    <source>
        <dbReference type="SAM" id="MobiDB-lite"/>
    </source>
</evidence>
<dbReference type="EMBL" id="DF977499">
    <property type="protein sequence ID" value="GAP90988.1"/>
    <property type="molecule type" value="Genomic_DNA"/>
</dbReference>
<dbReference type="OrthoDB" id="5394106at2759"/>
<evidence type="ECO:0000256" key="4">
    <source>
        <dbReference type="ARBA" id="ARBA00022618"/>
    </source>
</evidence>
<evidence type="ECO:0000256" key="1">
    <source>
        <dbReference type="ARBA" id="ARBA00004584"/>
    </source>
</evidence>
<keyword evidence="4" id="KW-0132">Cell division</keyword>
<evidence type="ECO:0008006" key="15">
    <source>
        <dbReference type="Google" id="ProtNLM"/>
    </source>
</evidence>
<proteinExistence type="inferred from homology"/>
<keyword evidence="14" id="KW-1185">Reference proteome</keyword>
<dbReference type="OMA" id="ENECACM"/>
<evidence type="ECO:0000313" key="14">
    <source>
        <dbReference type="Proteomes" id="UP000054516"/>
    </source>
</evidence>
<protein>
    <recommendedName>
        <fullName evidence="15">Shugoshin</fullName>
    </recommendedName>
</protein>
<dbReference type="GO" id="GO:0045132">
    <property type="term" value="P:meiotic chromosome segregation"/>
    <property type="evidence" value="ECO:0007669"/>
    <property type="project" value="InterPro"/>
</dbReference>
<dbReference type="GO" id="GO:0051301">
    <property type="term" value="P:cell division"/>
    <property type="evidence" value="ECO:0007669"/>
    <property type="project" value="UniProtKB-KW"/>
</dbReference>
<feature type="compositionally biased region" description="Basic and acidic residues" evidence="10">
    <location>
        <begin position="372"/>
        <end position="403"/>
    </location>
</feature>
<feature type="compositionally biased region" description="Basic and acidic residues" evidence="10">
    <location>
        <begin position="529"/>
        <end position="544"/>
    </location>
</feature>
<dbReference type="GO" id="GO:0005634">
    <property type="term" value="C:nucleus"/>
    <property type="evidence" value="ECO:0007669"/>
    <property type="project" value="InterPro"/>
</dbReference>
<sequence>MARLNEPTVSTDSLEILRRKFLRQNRDIARTNSTQSLKIRNLENECARLLSENLQLRSEVLRLKTELEGSHAQRVADHALQIKERMEAQLVEWGTMLASLGHEPVPKNRSPRALKRARLQRSSIGGTRLSDWRRRETIGSMQDLEAAALQEGRLPPLWENKTYPRETMNQDEILALCSEAEESTDSPDLGPPPVSRFIDEDPVKLDLCTLTRMLKPALSESDNSGAEDVCEKITSYPSSPSPPTNVNQMSGKQPDGPRALSVGDSAKNAVEPEPRTTVQTAKINLKRKVREEDEKENVPLPRAPLQITGGVAKDQLEKGKSEPANLASRPLKQLPMSKRDARDKSSNTAQRKPLGAKSSNGALSASKKHAKPLAEEKGAMPEVESKNNEPAKGHVNVEKEPKSIEIAPPSPPETVSRVDIEPEGLSAEPSQPIPDSPEMSAPRGEMNDTPPPFDISSRGETTRANRRARAAVSYAEPNLRDKMRRPNTKQIFDAVAGDGKNIRRTSQCQRDELASGPSSMPRSGAQTESSRKDASSQHIFKDAYQDTDIMASPSVQKTTRLSALEELPASVTTDRKRKDLITPQVHKTDEATTKLIAKSAHRRLGQVAAQEAEIAKTSDESDVYEFTDTSHSSLKDASEESTPEKKNKITRQSRARRLSSVTREDLQPDDTEPTKKLPGRPLGSRKRASMAAVKSTQANLENSRSESPSVDGDSVSTMEGESTTREKAASSRRRTTML</sequence>
<feature type="compositionally biased region" description="Polar residues" evidence="10">
    <location>
        <begin position="516"/>
        <end position="528"/>
    </location>
</feature>
<evidence type="ECO:0000256" key="7">
    <source>
        <dbReference type="ARBA" id="ARBA00023306"/>
    </source>
</evidence>
<reference evidence="13" key="1">
    <citation type="submission" date="2016-03" db="EMBL/GenBank/DDBJ databases">
        <title>Draft genome sequence of Rosellinia necatrix.</title>
        <authorList>
            <person name="Kanematsu S."/>
        </authorList>
    </citation>
    <scope>NUCLEOTIDE SEQUENCE [LARGE SCALE GENOMIC DNA]</scope>
    <source>
        <strain evidence="13">W97</strain>
    </source>
</reference>
<dbReference type="Pfam" id="PF07558">
    <property type="entry name" value="Shugoshin_N"/>
    <property type="match status" value="1"/>
</dbReference>
<evidence type="ECO:0000256" key="5">
    <source>
        <dbReference type="ARBA" id="ARBA00022829"/>
    </source>
</evidence>
<evidence type="ECO:0000256" key="3">
    <source>
        <dbReference type="ARBA" id="ARBA00022454"/>
    </source>
</evidence>
<feature type="compositionally biased region" description="Basic and acidic residues" evidence="10">
    <location>
        <begin position="573"/>
        <end position="586"/>
    </location>
</feature>
<dbReference type="InterPro" id="IPR011515">
    <property type="entry name" value="Shugoshin_C"/>
</dbReference>
<feature type="compositionally biased region" description="Polar residues" evidence="10">
    <location>
        <begin position="694"/>
        <end position="721"/>
    </location>
</feature>
<keyword evidence="3" id="KW-0158">Chromosome</keyword>
<evidence type="ECO:0000256" key="8">
    <source>
        <dbReference type="ARBA" id="ARBA00023328"/>
    </source>
</evidence>
<feature type="compositionally biased region" description="Basic and acidic residues" evidence="10">
    <location>
        <begin position="633"/>
        <end position="647"/>
    </location>
</feature>
<dbReference type="GO" id="GO:0000779">
    <property type="term" value="C:condensed chromosome, centromeric region"/>
    <property type="evidence" value="ECO:0007669"/>
    <property type="project" value="UniProtKB-ARBA"/>
</dbReference>
<gene>
    <name evidence="13" type="ORF">SAMD00023353_5400620</name>
</gene>
<dbReference type="STRING" id="77044.A0A1W2TR85"/>
<dbReference type="AlphaFoldDB" id="A0A1W2TR85"/>
<accession>A0A1W2TR85</accession>
<keyword evidence="5" id="KW-0159">Chromosome partition</keyword>
<feature type="region of interest" description="Disordered" evidence="10">
    <location>
        <begin position="219"/>
        <end position="586"/>
    </location>
</feature>
<keyword evidence="8" id="KW-0137">Centromere</keyword>